<protein>
    <submittedName>
        <fullName evidence="1">Uncharacterized protein</fullName>
    </submittedName>
</protein>
<evidence type="ECO:0000313" key="2">
    <source>
        <dbReference type="Proteomes" id="UP000522262"/>
    </source>
</evidence>
<dbReference type="Proteomes" id="UP000522262">
    <property type="component" value="Unassembled WGS sequence"/>
</dbReference>
<evidence type="ECO:0000313" key="1">
    <source>
        <dbReference type="EMBL" id="KAF5536545.1"/>
    </source>
</evidence>
<dbReference type="EMBL" id="JAAOAM010000255">
    <property type="protein sequence ID" value="KAF5536545.1"/>
    <property type="molecule type" value="Genomic_DNA"/>
</dbReference>
<gene>
    <name evidence="1" type="ORF">FMEXI_10280</name>
</gene>
<sequence>MMWKWAKNNPSVDVDHIFPLFPWTTEFAKGVLHGENRASAEDVLIKMRNNPDMERSYPDPATENWAKVKETYGGDPKNFYAKLRENKAAAQQH</sequence>
<comment type="caution">
    <text evidence="1">The sequence shown here is derived from an EMBL/GenBank/DDBJ whole genome shotgun (WGS) entry which is preliminary data.</text>
</comment>
<reference evidence="1 2" key="1">
    <citation type="submission" date="2020-05" db="EMBL/GenBank/DDBJ databases">
        <title>Identification and distribution of gene clusters putatively required for synthesis of sphingolipid metabolism inhibitors in phylogenetically diverse species of the filamentous fungus Fusarium.</title>
        <authorList>
            <person name="Kim H.-S."/>
            <person name="Busman M."/>
            <person name="Brown D.W."/>
            <person name="Divon H."/>
            <person name="Uhlig S."/>
            <person name="Proctor R.H."/>
        </authorList>
    </citation>
    <scope>NUCLEOTIDE SEQUENCE [LARGE SCALE GENOMIC DNA]</scope>
    <source>
        <strain evidence="1 2">NRRL 53147</strain>
    </source>
</reference>
<name>A0A8H5MQN8_9HYPO</name>
<accession>A0A8H5MQN8</accession>
<proteinExistence type="predicted"/>
<dbReference type="AlphaFoldDB" id="A0A8H5MQN8"/>
<organism evidence="1 2">
    <name type="scientific">Fusarium mexicanum</name>
    <dbReference type="NCBI Taxonomy" id="751941"/>
    <lineage>
        <taxon>Eukaryota</taxon>
        <taxon>Fungi</taxon>
        <taxon>Dikarya</taxon>
        <taxon>Ascomycota</taxon>
        <taxon>Pezizomycotina</taxon>
        <taxon>Sordariomycetes</taxon>
        <taxon>Hypocreomycetidae</taxon>
        <taxon>Hypocreales</taxon>
        <taxon>Nectriaceae</taxon>
        <taxon>Fusarium</taxon>
        <taxon>Fusarium fujikuroi species complex</taxon>
    </lineage>
</organism>
<keyword evidence="2" id="KW-1185">Reference proteome</keyword>